<dbReference type="OrthoDB" id="5794962at2759"/>
<keyword evidence="1" id="KW-1133">Transmembrane helix</keyword>
<dbReference type="InterPro" id="IPR052322">
    <property type="entry name" value="Mito_rRNA_Mtase_NSUN4"/>
</dbReference>
<dbReference type="Proteomes" id="UP000267027">
    <property type="component" value="Unassembled WGS sequence"/>
</dbReference>
<dbReference type="AlphaFoldDB" id="A0A0R3Q2D5"/>
<dbReference type="Pfam" id="PF10316">
    <property type="entry name" value="7TM_GPCR_Srbc"/>
    <property type="match status" value="1"/>
</dbReference>
<organism evidence="4">
    <name type="scientific">Angiostrongylus costaricensis</name>
    <name type="common">Nematode worm</name>
    <dbReference type="NCBI Taxonomy" id="334426"/>
    <lineage>
        <taxon>Eukaryota</taxon>
        <taxon>Metazoa</taxon>
        <taxon>Ecdysozoa</taxon>
        <taxon>Nematoda</taxon>
        <taxon>Chromadorea</taxon>
        <taxon>Rhabditida</taxon>
        <taxon>Rhabditina</taxon>
        <taxon>Rhabditomorpha</taxon>
        <taxon>Strongyloidea</taxon>
        <taxon>Metastrongylidae</taxon>
        <taxon>Angiostrongylus</taxon>
    </lineage>
</organism>
<keyword evidence="1" id="KW-0812">Transmembrane</keyword>
<dbReference type="OMA" id="RRNCIVE"/>
<proteinExistence type="predicted"/>
<dbReference type="EMBL" id="UYYA01005653">
    <property type="protein sequence ID" value="VDM64819.1"/>
    <property type="molecule type" value="Genomic_DNA"/>
</dbReference>
<feature type="transmembrane region" description="Helical" evidence="1">
    <location>
        <begin position="45"/>
        <end position="69"/>
    </location>
</feature>
<accession>A0A0R3Q2D5</accession>
<protein>
    <submittedName>
        <fullName evidence="4">G protein-coupled receptor</fullName>
    </submittedName>
</protein>
<dbReference type="PANTHER" id="PTHR46955">
    <property type="entry name" value="PROTEIN CBG01349-RELATED"/>
    <property type="match status" value="1"/>
</dbReference>
<evidence type="ECO:0000256" key="1">
    <source>
        <dbReference type="SAM" id="Phobius"/>
    </source>
</evidence>
<feature type="transmembrane region" description="Helical" evidence="1">
    <location>
        <begin position="173"/>
        <end position="193"/>
    </location>
</feature>
<sequence length="260" mass="28984">MANNLHYLVLEITIVLLQLTVITSLPYTMYLIISWNPVYLSLSRHYLMISSIPAVIQLKINLTLSISIAAERTLALYFPVMFRNRSSHSYAMCSLLFGFLLAILDLVLEFSLTPLSDSPNCAATGCFISDSFLYYCGVSDGCEIEKRQIQTGISVIRNGQLLIFKTQANRRSVGILLISLMCVTLPSVVAGLAKVTGFRVFNVVGPFYIDGLLCAGQSRCCLKRRNCIVEKLIHIIGREEKHVSSKATEAMAYGRQNFHI</sequence>
<keyword evidence="3" id="KW-1185">Reference proteome</keyword>
<evidence type="ECO:0000313" key="2">
    <source>
        <dbReference type="EMBL" id="VDM64819.1"/>
    </source>
</evidence>
<gene>
    <name evidence="2" type="ORF">ACOC_LOCUS13234</name>
</gene>
<dbReference type="PANTHER" id="PTHR46955:SF3">
    <property type="entry name" value="G_PROTEIN_RECEP_F1_2 DOMAIN-CONTAINING PROTEIN"/>
    <property type="match status" value="1"/>
</dbReference>
<keyword evidence="1" id="KW-0472">Membrane</keyword>
<evidence type="ECO:0000313" key="4">
    <source>
        <dbReference type="WBParaSite" id="ACOC_0001323301-mRNA-1"/>
    </source>
</evidence>
<reference evidence="2 3" key="2">
    <citation type="submission" date="2018-11" db="EMBL/GenBank/DDBJ databases">
        <authorList>
            <consortium name="Pathogen Informatics"/>
        </authorList>
    </citation>
    <scope>NUCLEOTIDE SEQUENCE [LARGE SCALE GENOMIC DNA]</scope>
    <source>
        <strain evidence="2 3">Costa Rica</strain>
    </source>
</reference>
<dbReference type="InterPro" id="IPR019420">
    <property type="entry name" value="7TM_GPCR_serpentine_rcpt_Srbc"/>
</dbReference>
<feature type="transmembrane region" description="Helical" evidence="1">
    <location>
        <begin position="89"/>
        <end position="108"/>
    </location>
</feature>
<name>A0A0R3Q2D5_ANGCS</name>
<evidence type="ECO:0000313" key="3">
    <source>
        <dbReference type="Proteomes" id="UP000267027"/>
    </source>
</evidence>
<dbReference type="WBParaSite" id="ACOC_0001323301-mRNA-1">
    <property type="protein sequence ID" value="ACOC_0001323301-mRNA-1"/>
    <property type="gene ID" value="ACOC_0001323301"/>
</dbReference>
<feature type="transmembrane region" description="Helical" evidence="1">
    <location>
        <begin position="12"/>
        <end position="33"/>
    </location>
</feature>
<reference evidence="4" key="1">
    <citation type="submission" date="2017-02" db="UniProtKB">
        <authorList>
            <consortium name="WormBaseParasite"/>
        </authorList>
    </citation>
    <scope>IDENTIFICATION</scope>
</reference>